<keyword evidence="1" id="KW-0597">Phosphoprotein</keyword>
<dbReference type="Gene3D" id="3.40.50.2300">
    <property type="match status" value="1"/>
</dbReference>
<evidence type="ECO:0000256" key="3">
    <source>
        <dbReference type="ARBA" id="ARBA00023015"/>
    </source>
</evidence>
<keyword evidence="3" id="KW-0805">Transcription regulation</keyword>
<dbReference type="InterPro" id="IPR016032">
    <property type="entry name" value="Sig_transdc_resp-reg_C-effctor"/>
</dbReference>
<dbReference type="AlphaFoldDB" id="A0A0W8G5E9"/>
<evidence type="ECO:0000259" key="6">
    <source>
        <dbReference type="PROSITE" id="PS50110"/>
    </source>
</evidence>
<dbReference type="InterPro" id="IPR039420">
    <property type="entry name" value="WalR-like"/>
</dbReference>
<evidence type="ECO:0000256" key="1">
    <source>
        <dbReference type="ARBA" id="ARBA00022553"/>
    </source>
</evidence>
<name>A0A0W8G5E9_9ZZZZ</name>
<dbReference type="InterPro" id="IPR011006">
    <property type="entry name" value="CheY-like_superfamily"/>
</dbReference>
<dbReference type="FunFam" id="1.10.10.10:FF:000018">
    <property type="entry name" value="DNA-binding response regulator ResD"/>
    <property type="match status" value="1"/>
</dbReference>
<accession>A0A0W8G5E9</accession>
<dbReference type="PROSITE" id="PS50110">
    <property type="entry name" value="RESPONSE_REGULATORY"/>
    <property type="match status" value="1"/>
</dbReference>
<comment type="caution">
    <text evidence="8">The sequence shown here is derived from an EMBL/GenBank/DDBJ whole genome shotgun (WGS) entry which is preliminary data.</text>
</comment>
<keyword evidence="2" id="KW-0902">Two-component regulatory system</keyword>
<dbReference type="SMART" id="SM00862">
    <property type="entry name" value="Trans_reg_C"/>
    <property type="match status" value="1"/>
</dbReference>
<dbReference type="Pfam" id="PF00072">
    <property type="entry name" value="Response_reg"/>
    <property type="match status" value="1"/>
</dbReference>
<dbReference type="InterPro" id="IPR001789">
    <property type="entry name" value="Sig_transdc_resp-reg_receiver"/>
</dbReference>
<evidence type="ECO:0000256" key="5">
    <source>
        <dbReference type="ARBA" id="ARBA00023163"/>
    </source>
</evidence>
<dbReference type="InterPro" id="IPR036388">
    <property type="entry name" value="WH-like_DNA-bd_sf"/>
</dbReference>
<dbReference type="Pfam" id="PF00486">
    <property type="entry name" value="Trans_reg_C"/>
    <property type="match status" value="1"/>
</dbReference>
<keyword evidence="5" id="KW-0804">Transcription</keyword>
<dbReference type="PROSITE" id="PS51755">
    <property type="entry name" value="OMPR_PHOB"/>
    <property type="match status" value="1"/>
</dbReference>
<dbReference type="PANTHER" id="PTHR48111:SF21">
    <property type="entry name" value="DNA-BINDING DUAL MASTER TRANSCRIPTIONAL REGULATOR RPAA"/>
    <property type="match status" value="1"/>
</dbReference>
<dbReference type="FunFam" id="3.40.50.2300:FF:000001">
    <property type="entry name" value="DNA-binding response regulator PhoB"/>
    <property type="match status" value="1"/>
</dbReference>
<evidence type="ECO:0000259" key="7">
    <source>
        <dbReference type="PROSITE" id="PS51755"/>
    </source>
</evidence>
<dbReference type="SUPFAM" id="SSF46894">
    <property type="entry name" value="C-terminal effector domain of the bipartite response regulators"/>
    <property type="match status" value="1"/>
</dbReference>
<dbReference type="Gene3D" id="6.10.250.690">
    <property type="match status" value="1"/>
</dbReference>
<dbReference type="CDD" id="cd00383">
    <property type="entry name" value="trans_reg_C"/>
    <property type="match status" value="1"/>
</dbReference>
<keyword evidence="4" id="KW-0238">DNA-binding</keyword>
<dbReference type="PANTHER" id="PTHR48111">
    <property type="entry name" value="REGULATOR OF RPOS"/>
    <property type="match status" value="1"/>
</dbReference>
<dbReference type="EMBL" id="LNQE01000228">
    <property type="protein sequence ID" value="KUG28362.1"/>
    <property type="molecule type" value="Genomic_DNA"/>
</dbReference>
<dbReference type="SUPFAM" id="SSF52172">
    <property type="entry name" value="CheY-like"/>
    <property type="match status" value="1"/>
</dbReference>
<proteinExistence type="predicted"/>
<dbReference type="InterPro" id="IPR001867">
    <property type="entry name" value="OmpR/PhoB-type_DNA-bd"/>
</dbReference>
<evidence type="ECO:0000313" key="8">
    <source>
        <dbReference type="EMBL" id="KUG28362.1"/>
    </source>
</evidence>
<dbReference type="GO" id="GO:0000976">
    <property type="term" value="F:transcription cis-regulatory region binding"/>
    <property type="evidence" value="ECO:0007669"/>
    <property type="project" value="TreeGrafter"/>
</dbReference>
<evidence type="ECO:0000256" key="4">
    <source>
        <dbReference type="ARBA" id="ARBA00023125"/>
    </source>
</evidence>
<dbReference type="GO" id="GO:0032993">
    <property type="term" value="C:protein-DNA complex"/>
    <property type="evidence" value="ECO:0007669"/>
    <property type="project" value="TreeGrafter"/>
</dbReference>
<reference evidence="8" key="1">
    <citation type="journal article" date="2015" name="Proc. Natl. Acad. Sci. U.S.A.">
        <title>Networks of energetic and metabolic interactions define dynamics in microbial communities.</title>
        <authorList>
            <person name="Embree M."/>
            <person name="Liu J.K."/>
            <person name="Al-Bassam M.M."/>
            <person name="Zengler K."/>
        </authorList>
    </citation>
    <scope>NUCLEOTIDE SEQUENCE</scope>
</reference>
<organism evidence="8">
    <name type="scientific">hydrocarbon metagenome</name>
    <dbReference type="NCBI Taxonomy" id="938273"/>
    <lineage>
        <taxon>unclassified sequences</taxon>
        <taxon>metagenomes</taxon>
        <taxon>ecological metagenomes</taxon>
    </lineage>
</organism>
<dbReference type="GO" id="GO:0006355">
    <property type="term" value="P:regulation of DNA-templated transcription"/>
    <property type="evidence" value="ECO:0007669"/>
    <property type="project" value="InterPro"/>
</dbReference>
<dbReference type="GO" id="GO:0005829">
    <property type="term" value="C:cytosol"/>
    <property type="evidence" value="ECO:0007669"/>
    <property type="project" value="TreeGrafter"/>
</dbReference>
<evidence type="ECO:0000256" key="2">
    <source>
        <dbReference type="ARBA" id="ARBA00023012"/>
    </source>
</evidence>
<protein>
    <submittedName>
        <fullName evidence="8">Phosphate regulon transcriptional regulatory protein phob (Sphr)</fullName>
    </submittedName>
</protein>
<gene>
    <name evidence="8" type="ORF">ASZ90_001772</name>
</gene>
<dbReference type="GO" id="GO:0000156">
    <property type="term" value="F:phosphorelay response regulator activity"/>
    <property type="evidence" value="ECO:0007669"/>
    <property type="project" value="TreeGrafter"/>
</dbReference>
<dbReference type="CDD" id="cd19937">
    <property type="entry name" value="REC_OmpR_BsPhoP-like"/>
    <property type="match status" value="1"/>
</dbReference>
<feature type="domain" description="Response regulatory" evidence="6">
    <location>
        <begin position="18"/>
        <end position="134"/>
    </location>
</feature>
<sequence length="240" mass="27018">MFVVFPSKSRTGTMSDDTILIVEDDEDILELLAYNLQGAGFSVATSRDGFDSLQKARRSPPDLIILDLMLPGLDGFEVCKELKREAKTAQVPVIMLTARGDEVDRIVGLELGADDYVVKPFSPRELMLRVRAVLKRSGPETREKQVLRQGGLCVDLAAHRAEIDGAEILLTATEFKLLAELFRGQGRVQTRDQLLNTVWGYEFEGYARTVDTHIRRLRQKLGPYARMIETVRGVGYRFKD</sequence>
<feature type="domain" description="OmpR/PhoB-type" evidence="7">
    <location>
        <begin position="144"/>
        <end position="240"/>
    </location>
</feature>
<dbReference type="Gene3D" id="1.10.10.10">
    <property type="entry name" value="Winged helix-like DNA-binding domain superfamily/Winged helix DNA-binding domain"/>
    <property type="match status" value="1"/>
</dbReference>
<dbReference type="SMART" id="SM00448">
    <property type="entry name" value="REC"/>
    <property type="match status" value="1"/>
</dbReference>